<keyword evidence="2" id="KW-1185">Reference proteome</keyword>
<name>A0A397SF74_9GLOM</name>
<evidence type="ECO:0000313" key="1">
    <source>
        <dbReference type="EMBL" id="RIA81084.1"/>
    </source>
</evidence>
<organism evidence="1 2">
    <name type="scientific">Glomus cerebriforme</name>
    <dbReference type="NCBI Taxonomy" id="658196"/>
    <lineage>
        <taxon>Eukaryota</taxon>
        <taxon>Fungi</taxon>
        <taxon>Fungi incertae sedis</taxon>
        <taxon>Mucoromycota</taxon>
        <taxon>Glomeromycotina</taxon>
        <taxon>Glomeromycetes</taxon>
        <taxon>Glomerales</taxon>
        <taxon>Glomeraceae</taxon>
        <taxon>Glomus</taxon>
    </lineage>
</organism>
<proteinExistence type="predicted"/>
<dbReference type="EMBL" id="QKYT01000849">
    <property type="protein sequence ID" value="RIA81084.1"/>
    <property type="molecule type" value="Genomic_DNA"/>
</dbReference>
<comment type="caution">
    <text evidence="1">The sequence shown here is derived from an EMBL/GenBank/DDBJ whole genome shotgun (WGS) entry which is preliminary data.</text>
</comment>
<gene>
    <name evidence="1" type="ORF">C1645_837548</name>
</gene>
<sequence>MSLEWNEEETCFLIDEQKNVPTSANTAKTALKPPRVTPSPNISRLITPAVSRPSFRSVTSFFSQNAETINFFINFIEPDEE</sequence>
<evidence type="ECO:0000313" key="2">
    <source>
        <dbReference type="Proteomes" id="UP000265703"/>
    </source>
</evidence>
<protein>
    <submittedName>
        <fullName evidence="1">Uncharacterized protein</fullName>
    </submittedName>
</protein>
<dbReference type="AlphaFoldDB" id="A0A397SF74"/>
<accession>A0A397SF74</accession>
<reference evidence="1 2" key="1">
    <citation type="submission" date="2018-06" db="EMBL/GenBank/DDBJ databases">
        <title>Comparative genomics reveals the genomic features of Rhizophagus irregularis, R. cerebriforme, R. diaphanum and Gigaspora rosea, and their symbiotic lifestyle signature.</title>
        <authorList>
            <person name="Morin E."/>
            <person name="San Clemente H."/>
            <person name="Chen E.C.H."/>
            <person name="De La Providencia I."/>
            <person name="Hainaut M."/>
            <person name="Kuo A."/>
            <person name="Kohler A."/>
            <person name="Murat C."/>
            <person name="Tang N."/>
            <person name="Roy S."/>
            <person name="Loubradou J."/>
            <person name="Henrissat B."/>
            <person name="Grigoriev I.V."/>
            <person name="Corradi N."/>
            <person name="Roux C."/>
            <person name="Martin F.M."/>
        </authorList>
    </citation>
    <scope>NUCLEOTIDE SEQUENCE [LARGE SCALE GENOMIC DNA]</scope>
    <source>
        <strain evidence="1 2">DAOM 227022</strain>
    </source>
</reference>
<dbReference type="Proteomes" id="UP000265703">
    <property type="component" value="Unassembled WGS sequence"/>
</dbReference>